<dbReference type="OrthoDB" id="415358at2759"/>
<dbReference type="Proteomes" id="UP000663828">
    <property type="component" value="Unassembled WGS sequence"/>
</dbReference>
<dbReference type="AlphaFoldDB" id="A0A813PI21"/>
<proteinExistence type="predicted"/>
<dbReference type="InterPro" id="IPR041667">
    <property type="entry name" value="Cupin_8"/>
</dbReference>
<comment type="caution">
    <text evidence="4">The sequence shown here is derived from an EMBL/GenBank/DDBJ whole genome shotgun (WGS) entry which is preliminary data.</text>
</comment>
<dbReference type="EMBL" id="CAJNOJ010000043">
    <property type="protein sequence ID" value="CAF0937518.1"/>
    <property type="molecule type" value="Genomic_DNA"/>
</dbReference>
<sequence>MNSLLPVLLVALVNLNFCSQSNPGHLKPFGSVGSLVNIEEIRGNYVDVLKLFTYYLPRSEPIVSRRVLINEESFYMWKTDEKLENEIRGLAKVNIYADSLSNSQRIQMKFGEFLDRYQNEALYFADNVPDIFRSHLTVPQPLQCPAVLPVLQSAILVMNGINSSPLMINEEYDSLACLFRGNKQFVLVNTDKHPDTRQIVMTDNQQAGGSHFNPDKVNFNQFPMLKDVDYHVTNLTAGDCIFIPVHWIFHERSFDSTIAVVYSIHHKQALNVDLNEVQACSNSNKYDRSFTLDQVDFSSTGNEAPSLKDVIINLVKSNSNTYDKWLETLSRYLSFDMSSDVETAAIFDELYGILDHDGNGEIVMSEIDLIDGPHQHHLSDLLYEMFELVDRKQKNKSTKKPPAQKEIDETDEHLHLENYKTDL</sequence>
<reference evidence="4" key="1">
    <citation type="submission" date="2021-02" db="EMBL/GenBank/DDBJ databases">
        <authorList>
            <person name="Nowell W R."/>
        </authorList>
    </citation>
    <scope>NUCLEOTIDE SEQUENCE</scope>
</reference>
<dbReference type="EMBL" id="CAJNOR010000011">
    <property type="protein sequence ID" value="CAF0750804.1"/>
    <property type="molecule type" value="Genomic_DNA"/>
</dbReference>
<evidence type="ECO:0000313" key="6">
    <source>
        <dbReference type="Proteomes" id="UP000663828"/>
    </source>
</evidence>
<protein>
    <recommendedName>
        <fullName evidence="3">Cupin-like domain-containing protein</fullName>
    </recommendedName>
</protein>
<feature type="region of interest" description="Disordered" evidence="1">
    <location>
        <begin position="393"/>
        <end position="423"/>
    </location>
</feature>
<name>A0A813PI21_ADIRI</name>
<organism evidence="4 6">
    <name type="scientific">Adineta ricciae</name>
    <name type="common">Rotifer</name>
    <dbReference type="NCBI Taxonomy" id="249248"/>
    <lineage>
        <taxon>Eukaryota</taxon>
        <taxon>Metazoa</taxon>
        <taxon>Spiralia</taxon>
        <taxon>Gnathifera</taxon>
        <taxon>Rotifera</taxon>
        <taxon>Eurotatoria</taxon>
        <taxon>Bdelloidea</taxon>
        <taxon>Adinetida</taxon>
        <taxon>Adinetidae</taxon>
        <taxon>Adineta</taxon>
    </lineage>
</organism>
<evidence type="ECO:0000313" key="5">
    <source>
        <dbReference type="EMBL" id="CAF0937518.1"/>
    </source>
</evidence>
<dbReference type="Pfam" id="PF13621">
    <property type="entry name" value="Cupin_8"/>
    <property type="match status" value="1"/>
</dbReference>
<dbReference type="Gene3D" id="2.60.120.650">
    <property type="entry name" value="Cupin"/>
    <property type="match status" value="1"/>
</dbReference>
<evidence type="ECO:0000313" key="4">
    <source>
        <dbReference type="EMBL" id="CAF0750804.1"/>
    </source>
</evidence>
<dbReference type="PANTHER" id="PTHR12461:SF18">
    <property type="entry name" value="JMJC DOMAIN-CONTAINING PROTEIN"/>
    <property type="match status" value="1"/>
</dbReference>
<feature type="compositionally biased region" description="Basic and acidic residues" evidence="1">
    <location>
        <begin position="403"/>
        <end position="423"/>
    </location>
</feature>
<accession>A0A813PI21</accession>
<feature type="domain" description="Cupin-like" evidence="3">
    <location>
        <begin position="51"/>
        <end position="262"/>
    </location>
</feature>
<keyword evidence="6" id="KW-1185">Reference proteome</keyword>
<dbReference type="PANTHER" id="PTHR12461">
    <property type="entry name" value="HYPOXIA-INDUCIBLE FACTOR 1 ALPHA INHIBITOR-RELATED"/>
    <property type="match status" value="1"/>
</dbReference>
<keyword evidence="2" id="KW-0732">Signal</keyword>
<evidence type="ECO:0000256" key="2">
    <source>
        <dbReference type="SAM" id="SignalP"/>
    </source>
</evidence>
<feature type="chain" id="PRO_5035597205" description="Cupin-like domain-containing protein" evidence="2">
    <location>
        <begin position="21"/>
        <end position="423"/>
    </location>
</feature>
<dbReference type="SUPFAM" id="SSF51197">
    <property type="entry name" value="Clavaminate synthase-like"/>
    <property type="match status" value="1"/>
</dbReference>
<feature type="signal peptide" evidence="2">
    <location>
        <begin position="1"/>
        <end position="20"/>
    </location>
</feature>
<dbReference type="Proteomes" id="UP000663852">
    <property type="component" value="Unassembled WGS sequence"/>
</dbReference>
<evidence type="ECO:0000259" key="3">
    <source>
        <dbReference type="Pfam" id="PF13621"/>
    </source>
</evidence>
<evidence type="ECO:0000256" key="1">
    <source>
        <dbReference type="SAM" id="MobiDB-lite"/>
    </source>
</evidence>
<gene>
    <name evidence="5" type="ORF">EDS130_LOCUS11637</name>
    <name evidence="4" type="ORF">XAT740_LOCUS410</name>
</gene>